<dbReference type="EC" id="2.4.1.-" evidence="1"/>
<name>A0A2V2VJJ1_TRYCR</name>
<dbReference type="VEuPathDB" id="TriTrypDB:TcCL_NonESM00558"/>
<dbReference type="VEuPathDB" id="TriTrypDB:C3747_28g261"/>
<dbReference type="VEuPathDB" id="TriTrypDB:TCDM_01394"/>
<comment type="similarity">
    <text evidence="1">Belongs to the PIGM family.</text>
</comment>
<keyword evidence="1" id="KW-0472">Membrane</keyword>
<feature type="transmembrane region" description="Helical" evidence="1">
    <location>
        <begin position="73"/>
        <end position="97"/>
    </location>
</feature>
<gene>
    <name evidence="2" type="ORF">C4B63_18g75</name>
</gene>
<dbReference type="Pfam" id="PF05007">
    <property type="entry name" value="Mannosyl_trans"/>
    <property type="match status" value="1"/>
</dbReference>
<protein>
    <recommendedName>
        <fullName evidence="1">GPI mannosyltransferase 1</fullName>
        <ecNumber evidence="1">2.4.1.-</ecNumber>
    </recommendedName>
    <alternativeName>
        <fullName evidence="1">GPI mannosyltransferase I</fullName>
    </alternativeName>
</protein>
<comment type="caution">
    <text evidence="2">The sequence shown here is derived from an EMBL/GenBank/DDBJ whole genome shotgun (WGS) entry which is preliminary data.</text>
</comment>
<accession>A0A2V2VJJ1</accession>
<dbReference type="VEuPathDB" id="TriTrypDB:TcYC6_0096950"/>
<proteinExistence type="inferred from homology"/>
<organism evidence="2 3">
    <name type="scientific">Trypanosoma cruzi</name>
    <dbReference type="NCBI Taxonomy" id="5693"/>
    <lineage>
        <taxon>Eukaryota</taxon>
        <taxon>Discoba</taxon>
        <taxon>Euglenozoa</taxon>
        <taxon>Kinetoplastea</taxon>
        <taxon>Metakinetoplastina</taxon>
        <taxon>Trypanosomatida</taxon>
        <taxon>Trypanosomatidae</taxon>
        <taxon>Trypanosoma</taxon>
        <taxon>Schizotrypanum</taxon>
    </lineage>
</organism>
<dbReference type="VEuPathDB" id="TriTrypDB:TCSYLVIO_003236"/>
<comment type="caution">
    <text evidence="1">Lacks conserved residue(s) required for the propagation of feature annotation.</text>
</comment>
<keyword evidence="1 2" id="KW-0328">Glycosyltransferase</keyword>
<keyword evidence="1" id="KW-1133">Transmembrane helix</keyword>
<dbReference type="VEuPathDB" id="TriTrypDB:TcCLB.503909.100"/>
<keyword evidence="1 2" id="KW-0808">Transferase</keyword>
<dbReference type="VEuPathDB" id="TriTrypDB:TcG_02293"/>
<evidence type="ECO:0000313" key="2">
    <source>
        <dbReference type="EMBL" id="PWU96587.1"/>
    </source>
</evidence>
<feature type="transmembrane region" description="Helical" evidence="1">
    <location>
        <begin position="145"/>
        <end position="166"/>
    </location>
</feature>
<dbReference type="GO" id="GO:0051751">
    <property type="term" value="F:alpha-1,4-mannosyltransferase activity"/>
    <property type="evidence" value="ECO:0007669"/>
    <property type="project" value="InterPro"/>
</dbReference>
<evidence type="ECO:0000256" key="1">
    <source>
        <dbReference type="RuleBase" id="RU365064"/>
    </source>
</evidence>
<keyword evidence="1" id="KW-0812">Transmembrane</keyword>
<keyword evidence="1" id="KW-0337">GPI-anchor biosynthesis</keyword>
<dbReference type="VEuPathDB" id="TriTrypDB:BCY84_01015"/>
<sequence>MKRFCTIFTDKITVTTFPHIGYLCILTWQEATLAWSLTTPQACLRLFLRPLCFPLCRTNCAAMWPMRVVYKRCFLWPLIRCAPCNTLCGLSLLWRFYFFTLAALRATGRGRDYSRRWPPSCCGPRIPLWMTTAVPLEFYGRSDFARLWVVSCIFFLATVSLSSWFARIAYRLQEAVALQHKAKGEKMTKVA</sequence>
<reference evidence="2 3" key="1">
    <citation type="journal article" date="2018" name="Microb. Genom.">
        <title>Expanding an expanded genome: long-read sequencing of Trypanosoma cruzi.</title>
        <authorList>
            <person name="Berna L."/>
            <person name="Rodriguez M."/>
            <person name="Chiribao M.L."/>
            <person name="Parodi-Talice A."/>
            <person name="Pita S."/>
            <person name="Rijo G."/>
            <person name="Alvarez-Valin F."/>
            <person name="Robello C."/>
        </authorList>
    </citation>
    <scope>NUCLEOTIDE SEQUENCE [LARGE SCALE GENOMIC DNA]</scope>
    <source>
        <strain evidence="2 3">Dm28c</strain>
    </source>
</reference>
<dbReference type="VEuPathDB" id="TriTrypDB:ECC02_000320"/>
<dbReference type="UniPathway" id="UPA00196"/>
<dbReference type="InterPro" id="IPR007704">
    <property type="entry name" value="PIG-M"/>
</dbReference>
<comment type="subcellular location">
    <subcellularLocation>
        <location evidence="1">Endoplasmic reticulum membrane</location>
        <topology evidence="1">Multi-pass membrane protein</topology>
    </subcellularLocation>
</comment>
<evidence type="ECO:0000313" key="3">
    <source>
        <dbReference type="Proteomes" id="UP000246121"/>
    </source>
</evidence>
<dbReference type="VEuPathDB" id="TriTrypDB:C4B63_18g75"/>
<keyword evidence="1" id="KW-0256">Endoplasmic reticulum</keyword>
<dbReference type="EMBL" id="PRFA01000018">
    <property type="protein sequence ID" value="PWU96587.1"/>
    <property type="molecule type" value="Genomic_DNA"/>
</dbReference>
<dbReference type="GO" id="GO:0005789">
    <property type="term" value="C:endoplasmic reticulum membrane"/>
    <property type="evidence" value="ECO:0007669"/>
    <property type="project" value="UniProtKB-SubCell"/>
</dbReference>
<dbReference type="VEuPathDB" id="TriTrypDB:TcBrA4_0029100"/>
<comment type="function">
    <text evidence="1">Catalytic subunit of the glycosylphosphatidylinositol-mannosyltransferase I complex which catalyzes the transfer of the first mannose, via an alpha-1,4 bond from a dolichol-phosphate-mannose (Dol-P-Man) to the glucosaminyl acyl phosphatidylinositol (GlcN-(acyl)PI) intermediate to generate alpha-D-Man-(1-&gt;4)-alpha-D-GlcN-(1-&gt;6)-(1-radyl,2-acyl-sn-glycero-3-phospho)-2-acyl-inositol and participates in the sixth step of the glycosylphosphatidylinositol-anchor biosynthesis.</text>
</comment>
<dbReference type="GO" id="GO:0004376">
    <property type="term" value="F:GPI mannosyltransferase activity"/>
    <property type="evidence" value="ECO:0007669"/>
    <property type="project" value="InterPro"/>
</dbReference>
<dbReference type="VEuPathDB" id="TriTrypDB:TcCLB.511507.50"/>
<dbReference type="GO" id="GO:0006506">
    <property type="term" value="P:GPI anchor biosynthetic process"/>
    <property type="evidence" value="ECO:0007669"/>
    <property type="project" value="UniProtKB-UniPathway"/>
</dbReference>
<dbReference type="Proteomes" id="UP000246121">
    <property type="component" value="Unassembled WGS sequence"/>
</dbReference>
<dbReference type="VEuPathDB" id="TriTrypDB:Tc_MARK_1947"/>
<comment type="pathway">
    <text evidence="1">Glycolipid biosynthesis; glycosylphosphatidylinositol-anchor biosynthesis.</text>
</comment>
<dbReference type="AlphaFoldDB" id="A0A2V2VJJ1"/>